<evidence type="ECO:0000259" key="5">
    <source>
        <dbReference type="Pfam" id="PF20789"/>
    </source>
</evidence>
<dbReference type="Pfam" id="PF13622">
    <property type="entry name" value="4HBT_3"/>
    <property type="match status" value="1"/>
</dbReference>
<dbReference type="Gene3D" id="2.40.160.210">
    <property type="entry name" value="Acyl-CoA thioesterase, double hotdog domain"/>
    <property type="match status" value="1"/>
</dbReference>
<feature type="region of interest" description="Disordered" evidence="3">
    <location>
        <begin position="1"/>
        <end position="22"/>
    </location>
</feature>
<name>A0A3N5A324_9MICO</name>
<keyword evidence="7" id="KW-1185">Reference proteome</keyword>
<dbReference type="OrthoDB" id="9781019at2"/>
<dbReference type="InterPro" id="IPR003703">
    <property type="entry name" value="Acyl_CoA_thio"/>
</dbReference>
<accession>A0A3N5A324</accession>
<evidence type="ECO:0000256" key="3">
    <source>
        <dbReference type="SAM" id="MobiDB-lite"/>
    </source>
</evidence>
<dbReference type="Proteomes" id="UP000280726">
    <property type="component" value="Unassembled WGS sequence"/>
</dbReference>
<evidence type="ECO:0000256" key="2">
    <source>
        <dbReference type="ARBA" id="ARBA00022801"/>
    </source>
</evidence>
<dbReference type="SUPFAM" id="SSF54637">
    <property type="entry name" value="Thioesterase/thiol ester dehydrase-isomerase"/>
    <property type="match status" value="2"/>
</dbReference>
<proteinExistence type="inferred from homology"/>
<dbReference type="GO" id="GO:0006637">
    <property type="term" value="P:acyl-CoA metabolic process"/>
    <property type="evidence" value="ECO:0007669"/>
    <property type="project" value="InterPro"/>
</dbReference>
<keyword evidence="2" id="KW-0378">Hydrolase</keyword>
<evidence type="ECO:0000313" key="6">
    <source>
        <dbReference type="EMBL" id="RPF27735.1"/>
    </source>
</evidence>
<dbReference type="EMBL" id="RKRA01000001">
    <property type="protein sequence ID" value="RPF27735.1"/>
    <property type="molecule type" value="Genomic_DNA"/>
</dbReference>
<dbReference type="AlphaFoldDB" id="A0A3N5A324"/>
<dbReference type="GO" id="GO:0047617">
    <property type="term" value="F:fatty acyl-CoA hydrolase activity"/>
    <property type="evidence" value="ECO:0007669"/>
    <property type="project" value="InterPro"/>
</dbReference>
<gene>
    <name evidence="6" type="ORF">EDD32_2229</name>
</gene>
<feature type="domain" description="Acyl-CoA thioesterase-like N-terminal HotDog" evidence="4">
    <location>
        <begin position="55"/>
        <end position="130"/>
    </location>
</feature>
<comment type="similarity">
    <text evidence="1">Belongs to the C/M/P thioester hydrolase family.</text>
</comment>
<reference evidence="6 7" key="1">
    <citation type="submission" date="2018-11" db="EMBL/GenBank/DDBJ databases">
        <title>Sequencing the genomes of 1000 actinobacteria strains.</title>
        <authorList>
            <person name="Klenk H.-P."/>
        </authorList>
    </citation>
    <scope>NUCLEOTIDE SEQUENCE [LARGE SCALE GENOMIC DNA]</scope>
    <source>
        <strain evidence="6 7">DSM 14418</strain>
    </source>
</reference>
<protein>
    <submittedName>
        <fullName evidence="6">Acyl-CoA thioesterase-2</fullName>
    </submittedName>
</protein>
<dbReference type="InterPro" id="IPR029069">
    <property type="entry name" value="HotDog_dom_sf"/>
</dbReference>
<dbReference type="InterPro" id="IPR042171">
    <property type="entry name" value="Acyl-CoA_hotdog"/>
</dbReference>
<feature type="domain" description="Acyl-CoA thioesterase-like C-terminal" evidence="5">
    <location>
        <begin position="173"/>
        <end position="306"/>
    </location>
</feature>
<dbReference type="Pfam" id="PF20789">
    <property type="entry name" value="4HBT_3C"/>
    <property type="match status" value="1"/>
</dbReference>
<evidence type="ECO:0000256" key="1">
    <source>
        <dbReference type="ARBA" id="ARBA00006538"/>
    </source>
</evidence>
<evidence type="ECO:0000313" key="7">
    <source>
        <dbReference type="Proteomes" id="UP000280726"/>
    </source>
</evidence>
<feature type="region of interest" description="Disordered" evidence="3">
    <location>
        <begin position="307"/>
        <end position="340"/>
    </location>
</feature>
<dbReference type="CDD" id="cd03444">
    <property type="entry name" value="Thioesterase_II_repeat1"/>
    <property type="match status" value="1"/>
</dbReference>
<feature type="compositionally biased region" description="Basic and acidic residues" evidence="3">
    <location>
        <begin position="1"/>
        <end position="13"/>
    </location>
</feature>
<sequence length="340" mass="37175">MPDEVEHAEHADGVTETLDVPQSDVEPMATVLRILRLGRLGPDRFTGTSLPQLSGRIYGGQVLAQSVLAAHATLPADGARQLHSVHGYFLRPGKVDLPISFAVERLHDGRSFSTRRTHALQQDKPILSLISSYQEDQPGRDHASTAPAAPDPETLRSAITLFGEIDHPVAKFMSSIAAFDIRHVDQDVYLRPAGSAERTQMLWMRARSPLPAGLTQLQHRALLAYACDQVLLEPVLRRHGLSWRTRGLSVASLDHSMWWHRDVAVDDWLLFVQDSPSAQGGRGLGTAQVFDRAGTHVATIAQEGMVRVPDDDGAGSARATNEGAAPETPADGEWRRPSLR</sequence>
<dbReference type="GO" id="GO:0009062">
    <property type="term" value="P:fatty acid catabolic process"/>
    <property type="evidence" value="ECO:0007669"/>
    <property type="project" value="TreeGrafter"/>
</dbReference>
<dbReference type="CDD" id="cd03445">
    <property type="entry name" value="Thioesterase_II_repeat2"/>
    <property type="match status" value="1"/>
</dbReference>
<dbReference type="RefSeq" id="WP_123917487.1">
    <property type="nucleotide sequence ID" value="NZ_RKRA01000001.1"/>
</dbReference>
<dbReference type="PANTHER" id="PTHR11066">
    <property type="entry name" value="ACYL-COA THIOESTERASE"/>
    <property type="match status" value="1"/>
</dbReference>
<evidence type="ECO:0000259" key="4">
    <source>
        <dbReference type="Pfam" id="PF13622"/>
    </source>
</evidence>
<dbReference type="InterPro" id="IPR049450">
    <property type="entry name" value="ACOT8-like_C"/>
</dbReference>
<comment type="caution">
    <text evidence="6">The sequence shown here is derived from an EMBL/GenBank/DDBJ whole genome shotgun (WGS) entry which is preliminary data.</text>
</comment>
<organism evidence="6 7">
    <name type="scientific">Georgenia muralis</name>
    <dbReference type="NCBI Taxonomy" id="154117"/>
    <lineage>
        <taxon>Bacteria</taxon>
        <taxon>Bacillati</taxon>
        <taxon>Actinomycetota</taxon>
        <taxon>Actinomycetes</taxon>
        <taxon>Micrococcales</taxon>
        <taxon>Bogoriellaceae</taxon>
        <taxon>Georgenia</taxon>
    </lineage>
</organism>
<dbReference type="PANTHER" id="PTHR11066:SF34">
    <property type="entry name" value="ACYL-COENZYME A THIOESTERASE 8"/>
    <property type="match status" value="1"/>
</dbReference>
<dbReference type="InterPro" id="IPR049449">
    <property type="entry name" value="TesB_ACOT8-like_N"/>
</dbReference>